<proteinExistence type="predicted"/>
<dbReference type="RefSeq" id="WP_023431931.1">
    <property type="nucleotide sequence ID" value="NZ_AWXZ01000023.1"/>
</dbReference>
<feature type="transmembrane region" description="Helical" evidence="2">
    <location>
        <begin position="154"/>
        <end position="173"/>
    </location>
</feature>
<dbReference type="OrthoDB" id="7850121at2"/>
<evidence type="ECO:0000256" key="1">
    <source>
        <dbReference type="SAM" id="MobiDB-lite"/>
    </source>
</evidence>
<feature type="region of interest" description="Disordered" evidence="1">
    <location>
        <begin position="1"/>
        <end position="24"/>
    </location>
</feature>
<feature type="transmembrane region" description="Helical" evidence="2">
    <location>
        <begin position="107"/>
        <end position="125"/>
    </location>
</feature>
<dbReference type="STRING" id="631454.N177_1790"/>
<feature type="domain" description="DUF1468" evidence="3">
    <location>
        <begin position="36"/>
        <end position="181"/>
    </location>
</feature>
<protein>
    <recommendedName>
        <fullName evidence="3">DUF1468 domain-containing protein</fullName>
    </recommendedName>
</protein>
<gene>
    <name evidence="4" type="ORF">N177_1790</name>
</gene>
<keyword evidence="2" id="KW-0812">Transmembrane</keyword>
<dbReference type="PATRIC" id="fig|631454.5.peg.1769"/>
<reference evidence="4 5" key="1">
    <citation type="journal article" date="2014" name="Genome Announc.">
        <title>Draft Genome Sequence of Lutibaculum baratangense Strain AMV1T, Isolated from a Mud Volcano in Andamans, India.</title>
        <authorList>
            <person name="Singh A."/>
            <person name="Sreenivas A."/>
            <person name="Sathyanarayana Reddy G."/>
            <person name="Pinnaka A.K."/>
            <person name="Shivaji S."/>
        </authorList>
    </citation>
    <scope>NUCLEOTIDE SEQUENCE [LARGE SCALE GENOMIC DNA]</scope>
    <source>
        <strain evidence="4 5">AMV1</strain>
    </source>
</reference>
<feature type="transmembrane region" description="Helical" evidence="2">
    <location>
        <begin position="33"/>
        <end position="53"/>
    </location>
</feature>
<dbReference type="EMBL" id="AWXZ01000023">
    <property type="protein sequence ID" value="ESR25273.1"/>
    <property type="molecule type" value="Genomic_DNA"/>
</dbReference>
<feature type="transmembrane region" description="Helical" evidence="2">
    <location>
        <begin position="131"/>
        <end position="147"/>
    </location>
</feature>
<dbReference type="Pfam" id="PF07331">
    <property type="entry name" value="TctB"/>
    <property type="match status" value="1"/>
</dbReference>
<dbReference type="InterPro" id="IPR009936">
    <property type="entry name" value="DUF1468"/>
</dbReference>
<feature type="transmembrane region" description="Helical" evidence="2">
    <location>
        <begin position="65"/>
        <end position="86"/>
    </location>
</feature>
<comment type="caution">
    <text evidence="4">The sequence shown here is derived from an EMBL/GenBank/DDBJ whole genome shotgun (WGS) entry which is preliminary data.</text>
</comment>
<keyword evidence="5" id="KW-1185">Reference proteome</keyword>
<keyword evidence="2" id="KW-0472">Membrane</keyword>
<evidence type="ECO:0000313" key="4">
    <source>
        <dbReference type="EMBL" id="ESR25273.1"/>
    </source>
</evidence>
<keyword evidence="2" id="KW-1133">Transmembrane helix</keyword>
<evidence type="ECO:0000259" key="3">
    <source>
        <dbReference type="Pfam" id="PF07331"/>
    </source>
</evidence>
<dbReference type="AlphaFoldDB" id="V4TGQ3"/>
<dbReference type="eggNOG" id="ENOG50330EX">
    <property type="taxonomic scope" value="Bacteria"/>
</dbReference>
<sequence>MSDRAAEEGAATAPSPSPSPSPNERAAAELARLVSYVVLLAGAAALYFVATSLPTSRWEPLGAGAFPRMVMILLGVLCLLAIADSFRKLRALGAPEELGHLARDFVVSHRLVIFVFIAFGVYLAVLRGLGFAIATFLFLLVAQLIVAPRSMRSVVVAVCVASVFSFGLNYLFAEVFRVFLPRGLLG</sequence>
<evidence type="ECO:0000256" key="2">
    <source>
        <dbReference type="SAM" id="Phobius"/>
    </source>
</evidence>
<evidence type="ECO:0000313" key="5">
    <source>
        <dbReference type="Proteomes" id="UP000017819"/>
    </source>
</evidence>
<organism evidence="4 5">
    <name type="scientific">Lutibaculum baratangense AMV1</name>
    <dbReference type="NCBI Taxonomy" id="631454"/>
    <lineage>
        <taxon>Bacteria</taxon>
        <taxon>Pseudomonadati</taxon>
        <taxon>Pseudomonadota</taxon>
        <taxon>Alphaproteobacteria</taxon>
        <taxon>Hyphomicrobiales</taxon>
        <taxon>Tepidamorphaceae</taxon>
        <taxon>Lutibaculum</taxon>
    </lineage>
</organism>
<name>V4TGQ3_9HYPH</name>
<dbReference type="Proteomes" id="UP000017819">
    <property type="component" value="Unassembled WGS sequence"/>
</dbReference>
<accession>V4TGQ3</accession>